<keyword evidence="3" id="KW-1185">Reference proteome</keyword>
<feature type="transmembrane region" description="Helical" evidence="1">
    <location>
        <begin position="53"/>
        <end position="75"/>
    </location>
</feature>
<gene>
    <name evidence="2" type="ORF">FF38_01656</name>
</gene>
<feature type="transmembrane region" description="Helical" evidence="1">
    <location>
        <begin position="103"/>
        <end position="129"/>
    </location>
</feature>
<protein>
    <recommendedName>
        <fullName evidence="4">Transmembrane protein</fullName>
    </recommendedName>
</protein>
<dbReference type="AlphaFoldDB" id="A0A0L0BRJ5"/>
<proteinExistence type="predicted"/>
<reference evidence="2 3" key="1">
    <citation type="journal article" date="2015" name="Nat. Commun.">
        <title>Lucilia cuprina genome unlocks parasitic fly biology to underpin future interventions.</title>
        <authorList>
            <person name="Anstead C.A."/>
            <person name="Korhonen P.K."/>
            <person name="Young N.D."/>
            <person name="Hall R.S."/>
            <person name="Jex A.R."/>
            <person name="Murali S.C."/>
            <person name="Hughes D.S."/>
            <person name="Lee S.F."/>
            <person name="Perry T."/>
            <person name="Stroehlein A.J."/>
            <person name="Ansell B.R."/>
            <person name="Breugelmans B."/>
            <person name="Hofmann A."/>
            <person name="Qu J."/>
            <person name="Dugan S."/>
            <person name="Lee S.L."/>
            <person name="Chao H."/>
            <person name="Dinh H."/>
            <person name="Han Y."/>
            <person name="Doddapaneni H.V."/>
            <person name="Worley K.C."/>
            <person name="Muzny D.M."/>
            <person name="Ioannidis P."/>
            <person name="Waterhouse R.M."/>
            <person name="Zdobnov E.M."/>
            <person name="James P.J."/>
            <person name="Bagnall N.H."/>
            <person name="Kotze A.C."/>
            <person name="Gibbs R.A."/>
            <person name="Richards S."/>
            <person name="Batterham P."/>
            <person name="Gasser R.B."/>
        </authorList>
    </citation>
    <scope>NUCLEOTIDE SEQUENCE [LARGE SCALE GENOMIC DNA]</scope>
    <source>
        <strain evidence="2 3">LS</strain>
        <tissue evidence="2">Full body</tissue>
    </source>
</reference>
<keyword evidence="1" id="KW-0812">Transmembrane</keyword>
<sequence length="166" mass="18104">MISKSLRHYSVVIATTTTILSHSLGSFSYFLCTFQLITTTTITTSSRIASLRGWGLGFGVWVVVLARPFVFHFNVASSSSTSTLMFSSLSSTSASSTSLSSTALGIALVCFKAALAECLLKIVWGFLVIEGEKNDDSRKFLVDKVLSCKRTEGDIYLPNITHNLHY</sequence>
<comment type="caution">
    <text evidence="2">The sequence shown here is derived from an EMBL/GenBank/DDBJ whole genome shotgun (WGS) entry which is preliminary data.</text>
</comment>
<evidence type="ECO:0000313" key="2">
    <source>
        <dbReference type="EMBL" id="KNC22700.1"/>
    </source>
</evidence>
<evidence type="ECO:0008006" key="4">
    <source>
        <dbReference type="Google" id="ProtNLM"/>
    </source>
</evidence>
<keyword evidence="1" id="KW-1133">Transmembrane helix</keyword>
<keyword evidence="1" id="KW-0472">Membrane</keyword>
<feature type="transmembrane region" description="Helical" evidence="1">
    <location>
        <begin position="12"/>
        <end position="32"/>
    </location>
</feature>
<evidence type="ECO:0000256" key="1">
    <source>
        <dbReference type="SAM" id="Phobius"/>
    </source>
</evidence>
<evidence type="ECO:0000313" key="3">
    <source>
        <dbReference type="Proteomes" id="UP000037069"/>
    </source>
</evidence>
<name>A0A0L0BRJ5_LUCCU</name>
<dbReference type="EMBL" id="JRES01001465">
    <property type="protein sequence ID" value="KNC22700.1"/>
    <property type="molecule type" value="Genomic_DNA"/>
</dbReference>
<dbReference type="Proteomes" id="UP000037069">
    <property type="component" value="Unassembled WGS sequence"/>
</dbReference>
<accession>A0A0L0BRJ5</accession>
<organism evidence="2 3">
    <name type="scientific">Lucilia cuprina</name>
    <name type="common">Green bottle fly</name>
    <name type="synonym">Australian sheep blowfly</name>
    <dbReference type="NCBI Taxonomy" id="7375"/>
    <lineage>
        <taxon>Eukaryota</taxon>
        <taxon>Metazoa</taxon>
        <taxon>Ecdysozoa</taxon>
        <taxon>Arthropoda</taxon>
        <taxon>Hexapoda</taxon>
        <taxon>Insecta</taxon>
        <taxon>Pterygota</taxon>
        <taxon>Neoptera</taxon>
        <taxon>Endopterygota</taxon>
        <taxon>Diptera</taxon>
        <taxon>Brachycera</taxon>
        <taxon>Muscomorpha</taxon>
        <taxon>Oestroidea</taxon>
        <taxon>Calliphoridae</taxon>
        <taxon>Luciliinae</taxon>
        <taxon>Lucilia</taxon>
    </lineage>
</organism>